<dbReference type="RefSeq" id="WP_146645869.1">
    <property type="nucleotide sequence ID" value="NZ_CP012333.1"/>
</dbReference>
<dbReference type="AlphaFoldDB" id="A0A0K1PL39"/>
<reference evidence="1 2" key="1">
    <citation type="submission" date="2015-08" db="EMBL/GenBank/DDBJ databases">
        <authorList>
            <person name="Babu N.S."/>
            <person name="Beckwith C.J."/>
            <person name="Beseler K.G."/>
            <person name="Brison A."/>
            <person name="Carone J.V."/>
            <person name="Caskin T.P."/>
            <person name="Diamond M."/>
            <person name="Durham M.E."/>
            <person name="Foxe J.M."/>
            <person name="Go M."/>
            <person name="Henderson B.A."/>
            <person name="Jones I.B."/>
            <person name="McGettigan J.A."/>
            <person name="Micheletti S.J."/>
            <person name="Nasrallah M.E."/>
            <person name="Ortiz D."/>
            <person name="Piller C.R."/>
            <person name="Privatt S.R."/>
            <person name="Schneider S.L."/>
            <person name="Sharp S."/>
            <person name="Smith T.C."/>
            <person name="Stanton J.D."/>
            <person name="Ullery H.E."/>
            <person name="Wilson R.J."/>
            <person name="Serrano M.G."/>
            <person name="Buck G."/>
            <person name="Lee V."/>
            <person name="Wang Y."/>
            <person name="Carvalho R."/>
            <person name="Voegtly L."/>
            <person name="Shi R."/>
            <person name="Duckworth R."/>
            <person name="Johnson A."/>
            <person name="Loviza R."/>
            <person name="Walstead R."/>
            <person name="Shah Z."/>
            <person name="Kiflezghi M."/>
            <person name="Wade K."/>
            <person name="Ball S.L."/>
            <person name="Bradley K.W."/>
            <person name="Asai D.J."/>
            <person name="Bowman C.A."/>
            <person name="Russell D.A."/>
            <person name="Pope W.H."/>
            <person name="Jacobs-Sera D."/>
            <person name="Hendrix R.W."/>
            <person name="Hatfull G.F."/>
        </authorList>
    </citation>
    <scope>NUCLEOTIDE SEQUENCE [LARGE SCALE GENOMIC DNA]</scope>
    <source>
        <strain evidence="1 2">DSM 27648</strain>
    </source>
</reference>
<dbReference type="Proteomes" id="UP000064967">
    <property type="component" value="Chromosome"/>
</dbReference>
<evidence type="ECO:0000313" key="1">
    <source>
        <dbReference type="EMBL" id="AKU94243.1"/>
    </source>
</evidence>
<evidence type="ECO:0000313" key="2">
    <source>
        <dbReference type="Proteomes" id="UP000064967"/>
    </source>
</evidence>
<gene>
    <name evidence="1" type="ORF">AKJ09_00907</name>
</gene>
<name>A0A0K1PL39_9BACT</name>
<dbReference type="EMBL" id="CP012333">
    <property type="protein sequence ID" value="AKU94243.1"/>
    <property type="molecule type" value="Genomic_DNA"/>
</dbReference>
<dbReference type="OrthoDB" id="5492401at2"/>
<accession>A0A0K1PL39</accession>
<protein>
    <recommendedName>
        <fullName evidence="3">Tryptophan synthase alpha chain</fullName>
    </recommendedName>
</protein>
<dbReference type="KEGG" id="llu:AKJ09_00907"/>
<organism evidence="1 2">
    <name type="scientific">Labilithrix luteola</name>
    <dbReference type="NCBI Taxonomy" id="1391654"/>
    <lineage>
        <taxon>Bacteria</taxon>
        <taxon>Pseudomonadati</taxon>
        <taxon>Myxococcota</taxon>
        <taxon>Polyangia</taxon>
        <taxon>Polyangiales</taxon>
        <taxon>Labilitrichaceae</taxon>
        <taxon>Labilithrix</taxon>
    </lineage>
</organism>
<keyword evidence="2" id="KW-1185">Reference proteome</keyword>
<dbReference type="STRING" id="1391654.AKJ09_00907"/>
<evidence type="ECO:0008006" key="3">
    <source>
        <dbReference type="Google" id="ProtNLM"/>
    </source>
</evidence>
<proteinExistence type="predicted"/>
<sequence>MEEYRSHGPAHTHGHARAKLGTLVAGCIALAAIAACAATEGDAIILGDGVADAAAPSFIAPPDGAPEAAADLVEYCPSDKCPAGLTTCPNSRFPCDTDLRVDLNNCGACGMACPSGQLGAGRETYACVDGRCVLSCNASAATMDCDNAPDNGCETDPSNDNCGACGKTCTDPAKPCVPRSILGDFGCGCYAPMIPCSFGTFLWCLDPTTDDNNCGACGNSCPRDGGGGLPQPANTYYGCAQSACGALKCSTTFGDCDADPENGCETTLVSDDNCGGCGVACEAGQKCRLDPMGFPQCMCPDGLTFCEMGCFGDTCLGECKDLATDPDNCGTCGTVCVKVGTSTSQGVCEFGTCRRKCAQGRADCNGNAADECEIDTDSDPRNCGGCGKVCDAIAGQACVRGQCVVEPCDKRDAGAVEAR</sequence>